<gene>
    <name evidence="1" type="ORF">CAEBREN_19053</name>
</gene>
<dbReference type="InParanoid" id="G0MY72"/>
<organism evidence="2">
    <name type="scientific">Caenorhabditis brenneri</name>
    <name type="common">Nematode worm</name>
    <dbReference type="NCBI Taxonomy" id="135651"/>
    <lineage>
        <taxon>Eukaryota</taxon>
        <taxon>Metazoa</taxon>
        <taxon>Ecdysozoa</taxon>
        <taxon>Nematoda</taxon>
        <taxon>Chromadorea</taxon>
        <taxon>Rhabditida</taxon>
        <taxon>Rhabditina</taxon>
        <taxon>Rhabditomorpha</taxon>
        <taxon>Rhabditoidea</taxon>
        <taxon>Rhabditidae</taxon>
        <taxon>Peloderinae</taxon>
        <taxon>Caenorhabditis</taxon>
    </lineage>
</organism>
<sequence length="92" mass="10849">MEHDEPELNMDRDLLVKYMEAFIAVHEWCEHYSQLIEAQLDKLEYFENVESSLKIIILVGTRIHTPSGRHECNAAVEIFKELAENWFEIIGE</sequence>
<keyword evidence="2" id="KW-1185">Reference proteome</keyword>
<protein>
    <submittedName>
        <fullName evidence="1">Uncharacterized protein</fullName>
    </submittedName>
</protein>
<dbReference type="Proteomes" id="UP000008068">
    <property type="component" value="Unassembled WGS sequence"/>
</dbReference>
<proteinExistence type="predicted"/>
<evidence type="ECO:0000313" key="1">
    <source>
        <dbReference type="EMBL" id="EGT47439.1"/>
    </source>
</evidence>
<dbReference type="HOGENOM" id="CLU_2415234_0_0_1"/>
<evidence type="ECO:0000313" key="2">
    <source>
        <dbReference type="Proteomes" id="UP000008068"/>
    </source>
</evidence>
<dbReference type="AlphaFoldDB" id="G0MY72"/>
<accession>G0MY72</accession>
<reference evidence="2" key="1">
    <citation type="submission" date="2011-07" db="EMBL/GenBank/DDBJ databases">
        <authorList>
            <consortium name="Caenorhabditis brenneri Sequencing and Analysis Consortium"/>
            <person name="Wilson R.K."/>
        </authorList>
    </citation>
    <scope>NUCLEOTIDE SEQUENCE [LARGE SCALE GENOMIC DNA]</scope>
    <source>
        <strain evidence="2">PB2801</strain>
    </source>
</reference>
<name>G0MY72_CAEBE</name>
<dbReference type="EMBL" id="GL379820">
    <property type="protein sequence ID" value="EGT47439.1"/>
    <property type="molecule type" value="Genomic_DNA"/>
</dbReference>